<evidence type="ECO:0000256" key="4">
    <source>
        <dbReference type="ARBA" id="ARBA00023163"/>
    </source>
</evidence>
<evidence type="ECO:0000256" key="2">
    <source>
        <dbReference type="ARBA" id="ARBA00023015"/>
    </source>
</evidence>
<dbReference type="CDD" id="cd08417">
    <property type="entry name" value="PBP2_Nitroaromatics_like"/>
    <property type="match status" value="1"/>
</dbReference>
<dbReference type="Pfam" id="PF00126">
    <property type="entry name" value="HTH_1"/>
    <property type="match status" value="1"/>
</dbReference>
<evidence type="ECO:0000256" key="1">
    <source>
        <dbReference type="ARBA" id="ARBA00009437"/>
    </source>
</evidence>
<name>N1MQT9_9SPHN</name>
<dbReference type="EMBL" id="CAVK010000101">
    <property type="protein sequence ID" value="CCW17783.1"/>
    <property type="molecule type" value="Genomic_DNA"/>
</dbReference>
<dbReference type="InterPro" id="IPR036390">
    <property type="entry name" value="WH_DNA-bd_sf"/>
</dbReference>
<dbReference type="AlphaFoldDB" id="N1MQT9"/>
<reference evidence="7" key="2">
    <citation type="submission" date="2013-04" db="EMBL/GenBank/DDBJ databases">
        <title>Bisphenol A degrading Sphingobium sp. strain BiD32.</title>
        <authorList>
            <person name="Nielsen J.L."/>
            <person name="Zhou N.A."/>
            <person name="Kjeldal H."/>
        </authorList>
    </citation>
    <scope>NUCLEOTIDE SEQUENCE [LARGE SCALE GENOMIC DNA]</scope>
    <source>
        <strain evidence="7">BiD32</strain>
    </source>
</reference>
<dbReference type="InterPro" id="IPR036388">
    <property type="entry name" value="WH-like_DNA-bd_sf"/>
</dbReference>
<dbReference type="PANTHER" id="PTHR30118">
    <property type="entry name" value="HTH-TYPE TRANSCRIPTIONAL REGULATOR LEUO-RELATED"/>
    <property type="match status" value="1"/>
</dbReference>
<dbReference type="Gene3D" id="1.10.10.10">
    <property type="entry name" value="Winged helix-like DNA-binding domain superfamily/Winged helix DNA-binding domain"/>
    <property type="match status" value="1"/>
</dbReference>
<dbReference type="InterPro" id="IPR000847">
    <property type="entry name" value="LysR_HTH_N"/>
</dbReference>
<keyword evidence="2" id="KW-0805">Transcription regulation</keyword>
<evidence type="ECO:0000256" key="3">
    <source>
        <dbReference type="ARBA" id="ARBA00023125"/>
    </source>
</evidence>
<dbReference type="Pfam" id="PF03466">
    <property type="entry name" value="LysR_substrate"/>
    <property type="match status" value="1"/>
</dbReference>
<dbReference type="PANTHER" id="PTHR30118:SF15">
    <property type="entry name" value="TRANSCRIPTIONAL REGULATORY PROTEIN"/>
    <property type="match status" value="1"/>
</dbReference>
<reference evidence="6 7" key="1">
    <citation type="submission" date="2013-03" db="EMBL/GenBank/DDBJ databases">
        <authorList>
            <person name="Le V."/>
        </authorList>
    </citation>
    <scope>NUCLEOTIDE SEQUENCE [LARGE SCALE GENOMIC DNA]</scope>
    <source>
        <strain evidence="6 7">BiD32</strain>
    </source>
</reference>
<comment type="caution">
    <text evidence="6">The sequence shown here is derived from an EMBL/GenBank/DDBJ whole genome shotgun (WGS) entry which is preliminary data.</text>
</comment>
<dbReference type="SUPFAM" id="SSF53850">
    <property type="entry name" value="Periplasmic binding protein-like II"/>
    <property type="match status" value="1"/>
</dbReference>
<proteinExistence type="inferred from homology"/>
<evidence type="ECO:0000313" key="6">
    <source>
        <dbReference type="EMBL" id="CCW17783.1"/>
    </source>
</evidence>
<sequence length="320" mass="36194">MTHLRNLNLNLLPILQAILRTGNITRASEQLNMSQSAVSDALSKLRLHFKDELLLRSGRKMVPTSLAQALLPQIDDAAERVSRVFGQPVLDPASIRRRFILATPDAVISVIGRRIVASVQREAPGADVQFIPLSATTRRDQLAMFDLMIGPALMRSWGEHLSQHELYEESFVCIMRKGHPLSTSPLTRERYWSADHAAYRPDASGIRTVEDEFIAAEGGIQREVVRVPNFWLLAKFVETSDCLALMQRRLAVLLAETGNIVIADPPFATNRMMFYLFWDAVHQNDPEHRWFRGLVTREARVAADIEAPDRKHLLQSDRKA</sequence>
<comment type="similarity">
    <text evidence="1">Belongs to the LysR transcriptional regulatory family.</text>
</comment>
<feature type="domain" description="HTH lysR-type" evidence="5">
    <location>
        <begin position="7"/>
        <end position="64"/>
    </location>
</feature>
<dbReference type="Proteomes" id="UP000013201">
    <property type="component" value="Unassembled WGS sequence"/>
</dbReference>
<dbReference type="PROSITE" id="PS50931">
    <property type="entry name" value="HTH_LYSR"/>
    <property type="match status" value="1"/>
</dbReference>
<dbReference type="SUPFAM" id="SSF46785">
    <property type="entry name" value="Winged helix' DNA-binding domain"/>
    <property type="match status" value="1"/>
</dbReference>
<protein>
    <submittedName>
        <fullName evidence="6">Probable nodulation protein</fullName>
    </submittedName>
</protein>
<dbReference type="GO" id="GO:0003677">
    <property type="term" value="F:DNA binding"/>
    <property type="evidence" value="ECO:0007669"/>
    <property type="project" value="UniProtKB-KW"/>
</dbReference>
<keyword evidence="7" id="KW-1185">Reference proteome</keyword>
<gene>
    <name evidence="6" type="ORF">EBBID32_21320</name>
</gene>
<dbReference type="InterPro" id="IPR005119">
    <property type="entry name" value="LysR_subst-bd"/>
</dbReference>
<evidence type="ECO:0000313" key="7">
    <source>
        <dbReference type="Proteomes" id="UP000013201"/>
    </source>
</evidence>
<dbReference type="Gene3D" id="3.40.190.10">
    <property type="entry name" value="Periplasmic binding protein-like II"/>
    <property type="match status" value="2"/>
</dbReference>
<accession>N1MQT9</accession>
<keyword evidence="4" id="KW-0804">Transcription</keyword>
<dbReference type="InterPro" id="IPR050389">
    <property type="entry name" value="LysR-type_TF"/>
</dbReference>
<dbReference type="InterPro" id="IPR037402">
    <property type="entry name" value="YidZ_PBP2"/>
</dbReference>
<evidence type="ECO:0000259" key="5">
    <source>
        <dbReference type="PROSITE" id="PS50931"/>
    </source>
</evidence>
<dbReference type="RefSeq" id="WP_006956049.1">
    <property type="nucleotide sequence ID" value="NZ_CAVK010000101.1"/>
</dbReference>
<organism evidence="6 7">
    <name type="scientific">Sphingobium indicum BiD32</name>
    <dbReference type="NCBI Taxonomy" id="1301087"/>
    <lineage>
        <taxon>Bacteria</taxon>
        <taxon>Pseudomonadati</taxon>
        <taxon>Pseudomonadota</taxon>
        <taxon>Alphaproteobacteria</taxon>
        <taxon>Sphingomonadales</taxon>
        <taxon>Sphingomonadaceae</taxon>
        <taxon>Sphingobium</taxon>
    </lineage>
</organism>
<keyword evidence="3" id="KW-0238">DNA-binding</keyword>
<dbReference type="GO" id="GO:0003700">
    <property type="term" value="F:DNA-binding transcription factor activity"/>
    <property type="evidence" value="ECO:0007669"/>
    <property type="project" value="InterPro"/>
</dbReference>